<evidence type="ECO:0000313" key="2">
    <source>
        <dbReference type="Proteomes" id="UP000320811"/>
    </source>
</evidence>
<dbReference type="RefSeq" id="WP_145671188.1">
    <property type="nucleotide sequence ID" value="NZ_VIWO01000005.1"/>
</dbReference>
<evidence type="ECO:0000313" key="1">
    <source>
        <dbReference type="EMBL" id="TWF40027.1"/>
    </source>
</evidence>
<dbReference type="Proteomes" id="UP000320811">
    <property type="component" value="Unassembled WGS sequence"/>
</dbReference>
<protein>
    <submittedName>
        <fullName evidence="1">Uncharacterized protein</fullName>
    </submittedName>
</protein>
<dbReference type="EMBL" id="VIWO01000005">
    <property type="protein sequence ID" value="TWF40027.1"/>
    <property type="molecule type" value="Genomic_DNA"/>
</dbReference>
<comment type="caution">
    <text evidence="1">The sequence shown here is derived from an EMBL/GenBank/DDBJ whole genome shotgun (WGS) entry which is preliminary data.</text>
</comment>
<keyword evidence="2" id="KW-1185">Reference proteome</keyword>
<sequence>MNDITTALSIFEEAKTRFLSLYQGTNEVTPQPLSEDARKPFWQFQEKMTDLVDALFTLRLQKNYHCCFIIYRAIMEYWLKYSYLVIKYALFDDIDVIERYSVHLRAHDYGELNFRFEKGEGNEEPKERIKERFFANQNISDQSVLNRAEKEFGFATLSTKLTDLVKDLPGYGEGEEWHKYYRTRIVHFSVTSAYIHGGPIAVIDSDKQSDENKEQVLAEYIYEGTSMWLDMTLKFFLFYCKSEKERIDLSELGGTYKDRLEEVLIDGMK</sequence>
<gene>
    <name evidence="1" type="ORF">FHW36_105468</name>
</gene>
<reference evidence="1 2" key="1">
    <citation type="submission" date="2019-06" db="EMBL/GenBank/DDBJ databases">
        <title>Sorghum-associated microbial communities from plants grown in Nebraska, USA.</title>
        <authorList>
            <person name="Schachtman D."/>
        </authorList>
    </citation>
    <scope>NUCLEOTIDE SEQUENCE [LARGE SCALE GENOMIC DNA]</scope>
    <source>
        <strain evidence="1 2">1209</strain>
    </source>
</reference>
<organism evidence="1 2">
    <name type="scientific">Chitinophaga polysaccharea</name>
    <dbReference type="NCBI Taxonomy" id="1293035"/>
    <lineage>
        <taxon>Bacteria</taxon>
        <taxon>Pseudomonadati</taxon>
        <taxon>Bacteroidota</taxon>
        <taxon>Chitinophagia</taxon>
        <taxon>Chitinophagales</taxon>
        <taxon>Chitinophagaceae</taxon>
        <taxon>Chitinophaga</taxon>
    </lineage>
</organism>
<dbReference type="AlphaFoldDB" id="A0A561PPI8"/>
<proteinExistence type="predicted"/>
<name>A0A561PPI8_9BACT</name>
<accession>A0A561PPI8</accession>